<dbReference type="STRING" id="1797529.A2570_00200"/>
<dbReference type="AlphaFoldDB" id="A0A1G1XL41"/>
<reference evidence="1 2" key="1">
    <citation type="journal article" date="2016" name="Nat. Commun.">
        <title>Thousands of microbial genomes shed light on interconnected biogeochemical processes in an aquifer system.</title>
        <authorList>
            <person name="Anantharaman K."/>
            <person name="Brown C.T."/>
            <person name="Hug L.A."/>
            <person name="Sharon I."/>
            <person name="Castelle C.J."/>
            <person name="Probst A.J."/>
            <person name="Thomas B.C."/>
            <person name="Singh A."/>
            <person name="Wilkins M.J."/>
            <person name="Karaoz U."/>
            <person name="Brodie E.L."/>
            <person name="Williams K.H."/>
            <person name="Hubbard S.S."/>
            <person name="Banfield J.F."/>
        </authorList>
    </citation>
    <scope>NUCLEOTIDE SEQUENCE [LARGE SCALE GENOMIC DNA]</scope>
</reference>
<evidence type="ECO:0000313" key="1">
    <source>
        <dbReference type="EMBL" id="OGY40823.1"/>
    </source>
</evidence>
<accession>A0A1G1XL41</accession>
<evidence type="ECO:0000313" key="2">
    <source>
        <dbReference type="Proteomes" id="UP000178570"/>
    </source>
</evidence>
<comment type="caution">
    <text evidence="1">The sequence shown here is derived from an EMBL/GenBank/DDBJ whole genome shotgun (WGS) entry which is preliminary data.</text>
</comment>
<organism evidence="1 2">
    <name type="scientific">Candidatus Brennerbacteria bacterium RIFOXYD1_FULL_41_16</name>
    <dbReference type="NCBI Taxonomy" id="1797529"/>
    <lineage>
        <taxon>Bacteria</taxon>
        <taxon>Candidatus Brenneribacteriota</taxon>
    </lineage>
</organism>
<sequence length="84" mass="9424">MDQQAVIAFLKKNHDNKIIITTRNHPERGWMLFSESGESVNIDRPFYDGSLLPGGVRIDNFTVKLLSLYPSSVGGRQGFKISIT</sequence>
<protein>
    <submittedName>
        <fullName evidence="1">Uncharacterized protein</fullName>
    </submittedName>
</protein>
<gene>
    <name evidence="1" type="ORF">A2570_00200</name>
</gene>
<dbReference type="Proteomes" id="UP000178570">
    <property type="component" value="Unassembled WGS sequence"/>
</dbReference>
<name>A0A1G1XL41_9BACT</name>
<dbReference type="EMBL" id="MHHY01000004">
    <property type="protein sequence ID" value="OGY40823.1"/>
    <property type="molecule type" value="Genomic_DNA"/>
</dbReference>
<proteinExistence type="predicted"/>